<dbReference type="PANTHER" id="PTHR43771:SF2">
    <property type="entry name" value="PHOSPHOMANNOMUTASE_PHOSPHOGLUCOMUTASE"/>
    <property type="match status" value="1"/>
</dbReference>
<evidence type="ECO:0000256" key="5">
    <source>
        <dbReference type="ARBA" id="ARBA00022842"/>
    </source>
</evidence>
<name>A0A2X2VT53_CLOCO</name>
<evidence type="ECO:0000259" key="9">
    <source>
        <dbReference type="Pfam" id="PF02878"/>
    </source>
</evidence>
<keyword evidence="5 7" id="KW-0460">Magnesium</keyword>
<dbReference type="Gene3D" id="3.40.120.10">
    <property type="entry name" value="Alpha-D-Glucose-1,6-Bisphosphate, subunit A, domain 3"/>
    <property type="match status" value="3"/>
</dbReference>
<dbReference type="InterPro" id="IPR005844">
    <property type="entry name" value="A-D-PHexomutase_a/b/a-I"/>
</dbReference>
<keyword evidence="6 12" id="KW-0413">Isomerase</keyword>
<evidence type="ECO:0000256" key="2">
    <source>
        <dbReference type="ARBA" id="ARBA00010231"/>
    </source>
</evidence>
<feature type="domain" description="Alpha-D-phosphohexomutase alpha/beta/alpha" evidence="9">
    <location>
        <begin position="7"/>
        <end position="123"/>
    </location>
</feature>
<feature type="domain" description="Alpha-D-phosphohexomutase alpha/beta/alpha" evidence="11">
    <location>
        <begin position="262"/>
        <end position="371"/>
    </location>
</feature>
<evidence type="ECO:0000313" key="12">
    <source>
        <dbReference type="EMBL" id="SQB34192.1"/>
    </source>
</evidence>
<evidence type="ECO:0000313" key="13">
    <source>
        <dbReference type="Proteomes" id="UP000250223"/>
    </source>
</evidence>
<dbReference type="PRINTS" id="PR00509">
    <property type="entry name" value="PGMPMM"/>
</dbReference>
<feature type="domain" description="Alpha-D-phosphohexomutase alpha/beta/alpha" evidence="10">
    <location>
        <begin position="159"/>
        <end position="258"/>
    </location>
</feature>
<comment type="cofactor">
    <cofactor evidence="1">
        <name>Mg(2+)</name>
        <dbReference type="ChEBI" id="CHEBI:18420"/>
    </cofactor>
</comment>
<dbReference type="InterPro" id="IPR036900">
    <property type="entry name" value="A-D-PHexomutase_C_sf"/>
</dbReference>
<evidence type="ECO:0000259" key="8">
    <source>
        <dbReference type="Pfam" id="PF00408"/>
    </source>
</evidence>
<dbReference type="Pfam" id="PF02878">
    <property type="entry name" value="PGM_PMM_I"/>
    <property type="match status" value="1"/>
</dbReference>
<evidence type="ECO:0000259" key="10">
    <source>
        <dbReference type="Pfam" id="PF02879"/>
    </source>
</evidence>
<dbReference type="EC" id="5.4.2.2" evidence="12"/>
<keyword evidence="3" id="KW-0597">Phosphoprotein</keyword>
<evidence type="ECO:0000259" key="11">
    <source>
        <dbReference type="Pfam" id="PF02880"/>
    </source>
</evidence>
<dbReference type="Gene3D" id="3.30.310.50">
    <property type="entry name" value="Alpha-D-phosphohexomutase, C-terminal domain"/>
    <property type="match status" value="1"/>
</dbReference>
<dbReference type="GO" id="GO:0005975">
    <property type="term" value="P:carbohydrate metabolic process"/>
    <property type="evidence" value="ECO:0007669"/>
    <property type="project" value="InterPro"/>
</dbReference>
<dbReference type="GO" id="GO:0004614">
    <property type="term" value="F:phosphoglucomutase activity"/>
    <property type="evidence" value="ECO:0007669"/>
    <property type="project" value="UniProtKB-EC"/>
</dbReference>
<dbReference type="InterPro" id="IPR016055">
    <property type="entry name" value="A-D-PHexomutase_a/b/a-I/II/III"/>
</dbReference>
<evidence type="ECO:0000256" key="6">
    <source>
        <dbReference type="ARBA" id="ARBA00023235"/>
    </source>
</evidence>
<evidence type="ECO:0000256" key="1">
    <source>
        <dbReference type="ARBA" id="ARBA00001946"/>
    </source>
</evidence>
<dbReference type="InterPro" id="IPR005841">
    <property type="entry name" value="Alpha-D-phosphohexomutase_SF"/>
</dbReference>
<dbReference type="AlphaFoldDB" id="A0A2X2VT53"/>
<dbReference type="CDD" id="cd03089">
    <property type="entry name" value="PMM_PGM"/>
    <property type="match status" value="1"/>
</dbReference>
<dbReference type="InterPro" id="IPR005843">
    <property type="entry name" value="A-D-PHexomutase_C"/>
</dbReference>
<evidence type="ECO:0000256" key="3">
    <source>
        <dbReference type="ARBA" id="ARBA00022553"/>
    </source>
</evidence>
<dbReference type="Pfam" id="PF02879">
    <property type="entry name" value="PGM_PMM_II"/>
    <property type="match status" value="1"/>
</dbReference>
<dbReference type="EMBL" id="UAWC01000007">
    <property type="protein sequence ID" value="SQB34192.1"/>
    <property type="molecule type" value="Genomic_DNA"/>
</dbReference>
<dbReference type="InterPro" id="IPR016066">
    <property type="entry name" value="A-D-PHexomutase_CS"/>
</dbReference>
<dbReference type="Proteomes" id="UP000250223">
    <property type="component" value="Unassembled WGS sequence"/>
</dbReference>
<organism evidence="12 13">
    <name type="scientific">Clostridium cochlearium</name>
    <dbReference type="NCBI Taxonomy" id="1494"/>
    <lineage>
        <taxon>Bacteria</taxon>
        <taxon>Bacillati</taxon>
        <taxon>Bacillota</taxon>
        <taxon>Clostridia</taxon>
        <taxon>Eubacteriales</taxon>
        <taxon>Clostridiaceae</taxon>
        <taxon>Clostridium</taxon>
    </lineage>
</organism>
<feature type="domain" description="Alpha-D-phosphohexomutase C-terminal" evidence="8">
    <location>
        <begin position="378"/>
        <end position="452"/>
    </location>
</feature>
<dbReference type="SUPFAM" id="SSF55957">
    <property type="entry name" value="Phosphoglucomutase, C-terminal domain"/>
    <property type="match status" value="1"/>
</dbReference>
<protein>
    <submittedName>
        <fullName evidence="12">Phosphoglucomutase</fullName>
        <ecNumber evidence="12">5.4.2.2</ecNumber>
    </submittedName>
</protein>
<gene>
    <name evidence="12" type="primary">algC</name>
    <name evidence="12" type="ORF">NCTC13028_01086</name>
</gene>
<proteinExistence type="inferred from homology"/>
<keyword evidence="4 7" id="KW-0479">Metal-binding</keyword>
<dbReference type="GO" id="GO:0000287">
    <property type="term" value="F:magnesium ion binding"/>
    <property type="evidence" value="ECO:0007669"/>
    <property type="project" value="InterPro"/>
</dbReference>
<accession>A0A2X2VT53</accession>
<dbReference type="RefSeq" id="WP_111921395.1">
    <property type="nucleotide sequence ID" value="NZ_UAWC01000007.1"/>
</dbReference>
<dbReference type="Pfam" id="PF02880">
    <property type="entry name" value="PGM_PMM_III"/>
    <property type="match status" value="1"/>
</dbReference>
<reference evidence="12 13" key="1">
    <citation type="submission" date="2018-06" db="EMBL/GenBank/DDBJ databases">
        <authorList>
            <consortium name="Pathogen Informatics"/>
            <person name="Doyle S."/>
        </authorList>
    </citation>
    <scope>NUCLEOTIDE SEQUENCE [LARGE SCALE GENOMIC DNA]</scope>
    <source>
        <strain evidence="12 13">NCTC13028</strain>
    </source>
</reference>
<evidence type="ECO:0000256" key="7">
    <source>
        <dbReference type="RuleBase" id="RU004326"/>
    </source>
</evidence>
<dbReference type="PROSITE" id="PS00710">
    <property type="entry name" value="PGM_PMM"/>
    <property type="match status" value="1"/>
</dbReference>
<dbReference type="PANTHER" id="PTHR43771">
    <property type="entry name" value="PHOSPHOMANNOMUTASE"/>
    <property type="match status" value="1"/>
</dbReference>
<sequence length="456" mass="51891">MGNVYENIFRKYDIRGIYGKEVTETFAELLGKTFGSFLIRNGESEIIVGMDNRKSSPSIKKSLIEGLISTGVNVIDIGIVVTPIFYYATYLYKIKGGIMVTASHNPANYNGFKIQFGEGTIYGEQLLNLKEEMIKGDFIKGDFIKGSRYGYILERSPVEEYIKNIEEKIKLGDKKLKVVVDCGNGTASLFAPEILKRLGCDVVPLYCISDAEFPNHFPDPTVEDNLIDLIKKVRIEKADLGIAYDGDGDRIGVVDETGRIIWGDMLMILFWREILPKYPNIDAIVEVKCSNALVEEIKKLGGKPFFYKTGHSLIKAKMQEINSPFTGEMSGHMFFRDEYYGFDDALYATARLLRILSNTDKTLGELFYDIPKYFSTPEIRIPCKDEEKFQKVEKAKKYFKEKNMDIITIDGVRVNFKNGWGLIRASNTGEQLILRCESRDKNELKLIKRELKKALI</sequence>
<dbReference type="Pfam" id="PF00408">
    <property type="entry name" value="PGM_PMM_IV"/>
    <property type="match status" value="1"/>
</dbReference>
<dbReference type="SUPFAM" id="SSF53738">
    <property type="entry name" value="Phosphoglucomutase, first 3 domains"/>
    <property type="match status" value="3"/>
</dbReference>
<comment type="similarity">
    <text evidence="2 7">Belongs to the phosphohexose mutase family.</text>
</comment>
<dbReference type="InterPro" id="IPR005845">
    <property type="entry name" value="A-D-PHexomutase_a/b/a-II"/>
</dbReference>
<evidence type="ECO:0000256" key="4">
    <source>
        <dbReference type="ARBA" id="ARBA00022723"/>
    </source>
</evidence>
<dbReference type="InterPro" id="IPR005846">
    <property type="entry name" value="A-D-PHexomutase_a/b/a-III"/>
</dbReference>